<name>A0A1Z3UAW4_BREVE</name>
<keyword evidence="1" id="KW-0812">Transmembrane</keyword>
<evidence type="ECO:0000313" key="2">
    <source>
        <dbReference type="EMBL" id="ASE40362.1"/>
    </source>
</evidence>
<protein>
    <recommendedName>
        <fullName evidence="4">DUF4175 domain-containing protein</fullName>
    </recommendedName>
</protein>
<reference evidence="3" key="1">
    <citation type="submission" date="2017-06" db="EMBL/GenBank/DDBJ databases">
        <title>FDA dAtabase for Regulatory Grade micrObial Sequences (FDA-ARGOS): Supporting development and validation of Infectious Disease Dx tests.</title>
        <authorList>
            <person name="Minogue T."/>
            <person name="Wolcott M."/>
            <person name="Wasieloski L."/>
            <person name="Aguilar W."/>
            <person name="Moore D."/>
            <person name="Tallon L."/>
            <person name="Sadzewicz L."/>
            <person name="Sengamalay N."/>
            <person name="Ott S."/>
            <person name="Godinez A."/>
            <person name="Nagaraj S."/>
            <person name="Nadendla S."/>
            <person name="Geyer C."/>
            <person name="Sichtig H."/>
        </authorList>
    </citation>
    <scope>NUCLEOTIDE SEQUENCE [LARGE SCALE GENOMIC DNA]</scope>
    <source>
        <strain evidence="3">FDAARGOS_289</strain>
    </source>
</reference>
<evidence type="ECO:0000313" key="3">
    <source>
        <dbReference type="Proteomes" id="UP000197050"/>
    </source>
</evidence>
<feature type="transmembrane region" description="Helical" evidence="1">
    <location>
        <begin position="20"/>
        <end position="46"/>
    </location>
</feature>
<sequence length="74" mass="8071">MAGQGEAEGVSRRRHNPRDLTLWAIFRAPIVLFALSLIGLVGALLQDGVWDWVFATLLASPILATGWAVVRSRS</sequence>
<accession>A0A1Z3UAW4</accession>
<dbReference type="EMBL" id="CP022048">
    <property type="protein sequence ID" value="ASE40362.1"/>
    <property type="molecule type" value="Genomic_DNA"/>
</dbReference>
<dbReference type="Proteomes" id="UP000197050">
    <property type="component" value="Chromosome"/>
</dbReference>
<feature type="transmembrane region" description="Helical" evidence="1">
    <location>
        <begin position="52"/>
        <end position="70"/>
    </location>
</feature>
<organism evidence="2 3">
    <name type="scientific">Brevundimonas vesicularis</name>
    <name type="common">Pseudomonas vesicularis</name>
    <dbReference type="NCBI Taxonomy" id="41276"/>
    <lineage>
        <taxon>Bacteria</taxon>
        <taxon>Pseudomonadati</taxon>
        <taxon>Pseudomonadota</taxon>
        <taxon>Alphaproteobacteria</taxon>
        <taxon>Caulobacterales</taxon>
        <taxon>Caulobacteraceae</taxon>
        <taxon>Brevundimonas</taxon>
    </lineage>
</organism>
<dbReference type="AlphaFoldDB" id="A0A1Z3UAW4"/>
<proteinExistence type="predicted"/>
<dbReference type="KEGG" id="bvc:CEP68_13195"/>
<keyword evidence="1" id="KW-1133">Transmembrane helix</keyword>
<evidence type="ECO:0008006" key="4">
    <source>
        <dbReference type="Google" id="ProtNLM"/>
    </source>
</evidence>
<keyword evidence="1" id="KW-0472">Membrane</keyword>
<gene>
    <name evidence="2" type="ORF">CEP68_13195</name>
</gene>
<evidence type="ECO:0000256" key="1">
    <source>
        <dbReference type="SAM" id="Phobius"/>
    </source>
</evidence>